<sequence>MSRLLTPVTEYTSESGSSHTLTPSLPPPDLMEEARSLLETGNLHRFKYLVDDNRADFRFGHVYSDGFSLPIILVQSYKKLEATLGKTQEMPIDDYCQCVRWLARKGASLGHQDSAGRTLLHWCILTQTPVSLLQAALDAGANPALQDEEGQSAVHLAIRMGCAESLDVIARSEPHGRQALDVASRLSGATPLIYAVQIASYEFVHQLLEFGVQVNTQEDNKYRRTALHYALYVNRTDIFELLLRKGARPDIVDYKDKSVEARAADHPNGTFKKMVRVYARAQPPPSDTSKEFHPTTPLMVACQAGEFETAQSLIDAGSDPAEVDDGGKNALHYCAESEETACAELLLAKRPEVVTKKDADGYSPLHLATIAGNVKLIHLLLQSGAEVDAVDNERHSSVHWAVVCSQADSLKALLDHKAKVMQPDIFGAYPLHYAAQVCGTAQPTDDRPVRILEMLLGRSSRVDCLDAEKRSPLMWAGSVGAKRACELLLKKGAKPALGDKAGLTVLHCAASRGHANIVELMAKDTVDIDINVGDKNDCSPLFYAVTLNQEECVRALVRCGADIDHQDKKGRTAAHCAAAKDLIIMLKLLNELGANLWVGNSIGDLPIHEAVHMGHLETVKHLAADSKALLDTKNVSEQACVHIAAYKNETQMCNAVLRYGADVNLASVSEQGNPVTALDLTSSSECKEFIRRYGGQYAHELGLADRPEERQTLRLTTAIGGGGGGGGGGSGGLASRRKSVSGGGAAAGSAAAGSSGVNAQPYADAIRRAEEMIARRSERSS</sequence>
<evidence type="ECO:0000256" key="2">
    <source>
        <dbReference type="ARBA" id="ARBA00023043"/>
    </source>
</evidence>
<evidence type="ECO:0000313" key="6">
    <source>
        <dbReference type="Proteomes" id="UP000215902"/>
    </source>
</evidence>
<dbReference type="Gene3D" id="1.25.40.20">
    <property type="entry name" value="Ankyrin repeat-containing domain"/>
    <property type="match status" value="3"/>
</dbReference>
<proteinExistence type="predicted"/>
<name>A0A267F3S6_9PLAT</name>
<dbReference type="STRING" id="282301.A0A267F3S6"/>
<reference evidence="5 6" key="1">
    <citation type="submission" date="2017-06" db="EMBL/GenBank/DDBJ databases">
        <title>A platform for efficient transgenesis in Macrostomum lignano, a flatworm model organism for stem cell research.</title>
        <authorList>
            <person name="Berezikov E."/>
        </authorList>
    </citation>
    <scope>NUCLEOTIDE SEQUENCE [LARGE SCALE GENOMIC DNA]</scope>
    <source>
        <strain evidence="5">DV1</strain>
        <tissue evidence="5">Whole organism</tissue>
    </source>
</reference>
<evidence type="ECO:0000256" key="1">
    <source>
        <dbReference type="ARBA" id="ARBA00022737"/>
    </source>
</evidence>
<feature type="compositionally biased region" description="Low complexity" evidence="4">
    <location>
        <begin position="747"/>
        <end position="756"/>
    </location>
</feature>
<dbReference type="Proteomes" id="UP000215902">
    <property type="component" value="Unassembled WGS sequence"/>
</dbReference>
<feature type="repeat" description="ANK" evidence="3">
    <location>
        <begin position="536"/>
        <end position="568"/>
    </location>
</feature>
<dbReference type="Pfam" id="PF12796">
    <property type="entry name" value="Ank_2"/>
    <property type="match status" value="4"/>
</dbReference>
<gene>
    <name evidence="5" type="ORF">BOX15_Mlig002256g1</name>
</gene>
<dbReference type="SUPFAM" id="SSF48403">
    <property type="entry name" value="Ankyrin repeat"/>
    <property type="match status" value="2"/>
</dbReference>
<dbReference type="PANTHER" id="PTHR24123">
    <property type="entry name" value="ANKYRIN REPEAT-CONTAINING"/>
    <property type="match status" value="1"/>
</dbReference>
<organism evidence="5 6">
    <name type="scientific">Macrostomum lignano</name>
    <dbReference type="NCBI Taxonomy" id="282301"/>
    <lineage>
        <taxon>Eukaryota</taxon>
        <taxon>Metazoa</taxon>
        <taxon>Spiralia</taxon>
        <taxon>Lophotrochozoa</taxon>
        <taxon>Platyhelminthes</taxon>
        <taxon>Rhabditophora</taxon>
        <taxon>Macrostomorpha</taxon>
        <taxon>Macrostomida</taxon>
        <taxon>Macrostomidae</taxon>
        <taxon>Macrostomum</taxon>
    </lineage>
</organism>
<dbReference type="OrthoDB" id="10258888at2759"/>
<protein>
    <submittedName>
        <fullName evidence="5">Uncharacterized protein</fullName>
    </submittedName>
</protein>
<feature type="repeat" description="ANK" evidence="3">
    <location>
        <begin position="222"/>
        <end position="254"/>
    </location>
</feature>
<evidence type="ECO:0000256" key="4">
    <source>
        <dbReference type="SAM" id="MobiDB-lite"/>
    </source>
</evidence>
<dbReference type="PANTHER" id="PTHR24123:SF33">
    <property type="entry name" value="PROTEIN HOS4"/>
    <property type="match status" value="1"/>
</dbReference>
<comment type="caution">
    <text evidence="5">The sequence shown here is derived from an EMBL/GenBank/DDBJ whole genome shotgun (WGS) entry which is preliminary data.</text>
</comment>
<feature type="region of interest" description="Disordered" evidence="4">
    <location>
        <begin position="716"/>
        <end position="760"/>
    </location>
</feature>
<keyword evidence="1" id="KW-0677">Repeat</keyword>
<dbReference type="InterPro" id="IPR002110">
    <property type="entry name" value="Ankyrin_rpt"/>
</dbReference>
<feature type="repeat" description="ANK" evidence="3">
    <location>
        <begin position="360"/>
        <end position="392"/>
    </location>
</feature>
<dbReference type="SMART" id="SM00248">
    <property type="entry name" value="ANK"/>
    <property type="match status" value="15"/>
</dbReference>
<keyword evidence="2 3" id="KW-0040">ANK repeat</keyword>
<dbReference type="InterPro" id="IPR036770">
    <property type="entry name" value="Ankyrin_rpt-contain_sf"/>
</dbReference>
<feature type="region of interest" description="Disordered" evidence="4">
    <location>
        <begin position="1"/>
        <end position="30"/>
    </location>
</feature>
<dbReference type="PROSITE" id="PS50297">
    <property type="entry name" value="ANK_REP_REGION"/>
    <property type="match status" value="5"/>
</dbReference>
<feature type="repeat" description="ANK" evidence="3">
    <location>
        <begin position="187"/>
        <end position="219"/>
    </location>
</feature>
<dbReference type="EMBL" id="NIVC01001397">
    <property type="protein sequence ID" value="PAA68418.1"/>
    <property type="molecule type" value="Genomic_DNA"/>
</dbReference>
<feature type="repeat" description="ANK" evidence="3">
    <location>
        <begin position="501"/>
        <end position="533"/>
    </location>
</feature>
<accession>A0A267F3S6</accession>
<evidence type="ECO:0000256" key="3">
    <source>
        <dbReference type="PROSITE-ProRule" id="PRU00023"/>
    </source>
</evidence>
<dbReference type="AlphaFoldDB" id="A0A267F3S6"/>
<feature type="compositionally biased region" description="Gly residues" evidence="4">
    <location>
        <begin position="719"/>
        <end position="732"/>
    </location>
</feature>
<evidence type="ECO:0000313" key="5">
    <source>
        <dbReference type="EMBL" id="PAA68418.1"/>
    </source>
</evidence>
<feature type="repeat" description="ANK" evidence="3">
    <location>
        <begin position="293"/>
        <end position="325"/>
    </location>
</feature>
<keyword evidence="6" id="KW-1185">Reference proteome</keyword>
<dbReference type="InterPro" id="IPR051165">
    <property type="entry name" value="Multifunctional_ANK_Repeat"/>
</dbReference>
<dbReference type="PROSITE" id="PS50088">
    <property type="entry name" value="ANK_REPEAT"/>
    <property type="match status" value="6"/>
</dbReference>